<dbReference type="Proteomes" id="UP000504606">
    <property type="component" value="Unplaced"/>
</dbReference>
<dbReference type="Pfam" id="PF00650">
    <property type="entry name" value="CRAL_TRIO"/>
    <property type="match status" value="1"/>
</dbReference>
<keyword evidence="2" id="KW-1185">Reference proteome</keyword>
<proteinExistence type="predicted"/>
<dbReference type="CDD" id="cd00170">
    <property type="entry name" value="SEC14"/>
    <property type="match status" value="1"/>
</dbReference>
<accession>A0A9C6X5Z5</accession>
<dbReference type="OrthoDB" id="1434354at2759"/>
<evidence type="ECO:0000313" key="3">
    <source>
        <dbReference type="RefSeq" id="XP_052129784.1"/>
    </source>
</evidence>
<dbReference type="SUPFAM" id="SSF52087">
    <property type="entry name" value="CRAL/TRIO domain"/>
    <property type="match status" value="1"/>
</dbReference>
<dbReference type="GO" id="GO:1902936">
    <property type="term" value="F:phosphatidylinositol bisphosphate binding"/>
    <property type="evidence" value="ECO:0007669"/>
    <property type="project" value="TreeGrafter"/>
</dbReference>
<dbReference type="AlphaFoldDB" id="A0A9C6X5Z5"/>
<dbReference type="Gene3D" id="3.40.525.10">
    <property type="entry name" value="CRAL-TRIO lipid binding domain"/>
    <property type="match status" value="1"/>
</dbReference>
<dbReference type="PROSITE" id="PS50191">
    <property type="entry name" value="CRAL_TRIO"/>
    <property type="match status" value="1"/>
</dbReference>
<dbReference type="RefSeq" id="XP_052129784.1">
    <property type="nucleotide sequence ID" value="XM_052273824.1"/>
</dbReference>
<reference evidence="3 4" key="1">
    <citation type="submission" date="2025-04" db="UniProtKB">
        <authorList>
            <consortium name="RefSeq"/>
        </authorList>
    </citation>
    <scope>IDENTIFICATION</scope>
    <source>
        <tissue evidence="3 4">Whole organism</tissue>
    </source>
</reference>
<dbReference type="InterPro" id="IPR036865">
    <property type="entry name" value="CRAL-TRIO_dom_sf"/>
</dbReference>
<dbReference type="SMART" id="SM00516">
    <property type="entry name" value="SEC14"/>
    <property type="match status" value="1"/>
</dbReference>
<dbReference type="GeneID" id="113217904"/>
<dbReference type="InterPro" id="IPR036273">
    <property type="entry name" value="CRAL/TRIO_N_dom_sf"/>
</dbReference>
<dbReference type="InterPro" id="IPR001251">
    <property type="entry name" value="CRAL-TRIO_dom"/>
</dbReference>
<dbReference type="PANTHER" id="PTHR10174">
    <property type="entry name" value="ALPHA-TOCOPHEROL TRANSFER PROTEIN-RELATED"/>
    <property type="match status" value="1"/>
</dbReference>
<evidence type="ECO:0000313" key="4">
    <source>
        <dbReference type="RefSeq" id="XP_052129785.1"/>
    </source>
</evidence>
<dbReference type="RefSeq" id="XP_052129787.1">
    <property type="nucleotide sequence ID" value="XM_052273827.1"/>
</dbReference>
<protein>
    <submittedName>
        <fullName evidence="3">Alpha-tocopherol transfer protein-like isoform X1</fullName>
    </submittedName>
    <submittedName>
        <fullName evidence="4">Alpha-tocopherol transfer protein-like isoform X2</fullName>
    </submittedName>
    <submittedName>
        <fullName evidence="5">Alpha-tocopherol transfer protein-like isoform X3</fullName>
    </submittedName>
    <submittedName>
        <fullName evidence="6">Alpha-tocopherol transfer protein-like isoform X4</fullName>
    </submittedName>
</protein>
<gene>
    <name evidence="3 4 5 6" type="primary">LOC113217904</name>
</gene>
<dbReference type="SUPFAM" id="SSF46938">
    <property type="entry name" value="CRAL/TRIO N-terminal domain"/>
    <property type="match status" value="1"/>
</dbReference>
<evidence type="ECO:0000313" key="5">
    <source>
        <dbReference type="RefSeq" id="XP_052129786.1"/>
    </source>
</evidence>
<organism evidence="2 6">
    <name type="scientific">Frankliniella occidentalis</name>
    <name type="common">Western flower thrips</name>
    <name type="synonym">Euthrips occidentalis</name>
    <dbReference type="NCBI Taxonomy" id="133901"/>
    <lineage>
        <taxon>Eukaryota</taxon>
        <taxon>Metazoa</taxon>
        <taxon>Ecdysozoa</taxon>
        <taxon>Arthropoda</taxon>
        <taxon>Hexapoda</taxon>
        <taxon>Insecta</taxon>
        <taxon>Pterygota</taxon>
        <taxon>Neoptera</taxon>
        <taxon>Paraneoptera</taxon>
        <taxon>Thysanoptera</taxon>
        <taxon>Terebrantia</taxon>
        <taxon>Thripoidea</taxon>
        <taxon>Thripidae</taxon>
        <taxon>Frankliniella</taxon>
    </lineage>
</organism>
<dbReference type="PRINTS" id="PR00180">
    <property type="entry name" value="CRETINALDHBP"/>
</dbReference>
<dbReference type="RefSeq" id="XP_052129785.1">
    <property type="nucleotide sequence ID" value="XM_052273825.1"/>
</dbReference>
<evidence type="ECO:0000259" key="1">
    <source>
        <dbReference type="PROSITE" id="PS50191"/>
    </source>
</evidence>
<dbReference type="GO" id="GO:0016020">
    <property type="term" value="C:membrane"/>
    <property type="evidence" value="ECO:0007669"/>
    <property type="project" value="TreeGrafter"/>
</dbReference>
<sequence length="312" mass="35798">MQTRIAILMMAPIGQLPQPFLEPDRVPKPTDRDKDVATIRAWVNTQTHLPPLTDDHLLLFLHSCNYAQDRTQKTIDSYFTTRTNETYLFSDKDPRSGDLKHVFGVAELVACPERTKEGYGVLLYRLTDFDPSHVDLLQGMKSFFAFNDVRLSEDGVIPGYVVVFDMRGITLSHLAIVTLSGIRKFMHYIQECHPCRLKAIHVINTVKWFDKILTIIKPFVKSELLQMLSMHGEDLSTMFKTIPQSVLPADYGGKAPLCKELHDAHVKLMVDKYTLWLKQEESLRVDEKKRPDKCKIPKFNTMEGSFRSLAID</sequence>
<feature type="domain" description="CRAL-TRIO" evidence="1">
    <location>
        <begin position="116"/>
        <end position="259"/>
    </location>
</feature>
<evidence type="ECO:0000313" key="6">
    <source>
        <dbReference type="RefSeq" id="XP_052129787.1"/>
    </source>
</evidence>
<dbReference type="PANTHER" id="PTHR10174:SF213">
    <property type="entry name" value="CRAL-TRIO DOMAIN-CONTAINING PROTEIN"/>
    <property type="match status" value="1"/>
</dbReference>
<dbReference type="RefSeq" id="XP_052129786.1">
    <property type="nucleotide sequence ID" value="XM_052273826.1"/>
</dbReference>
<evidence type="ECO:0000313" key="2">
    <source>
        <dbReference type="Proteomes" id="UP000504606"/>
    </source>
</evidence>
<name>A0A9C6X5Z5_FRAOC</name>